<evidence type="ECO:0000259" key="7">
    <source>
        <dbReference type="PROSITE" id="PS50016"/>
    </source>
</evidence>
<dbReference type="GO" id="GO:0005634">
    <property type="term" value="C:nucleus"/>
    <property type="evidence" value="ECO:0007669"/>
    <property type="project" value="TreeGrafter"/>
</dbReference>
<feature type="compositionally biased region" description="Basic residues" evidence="6">
    <location>
        <begin position="41"/>
        <end position="56"/>
    </location>
</feature>
<dbReference type="Pfam" id="PF07500">
    <property type="entry name" value="TFIIS_M"/>
    <property type="match status" value="1"/>
</dbReference>
<feature type="compositionally biased region" description="Basic and acidic residues" evidence="6">
    <location>
        <begin position="2127"/>
        <end position="2142"/>
    </location>
</feature>
<evidence type="ECO:0000259" key="8">
    <source>
        <dbReference type="PROSITE" id="PS51321"/>
    </source>
</evidence>
<feature type="compositionally biased region" description="Basic and acidic residues" evidence="6">
    <location>
        <begin position="2151"/>
        <end position="2172"/>
    </location>
</feature>
<feature type="region of interest" description="Disordered" evidence="6">
    <location>
        <begin position="2334"/>
        <end position="2368"/>
    </location>
</feature>
<evidence type="ECO:0000313" key="10">
    <source>
        <dbReference type="Proteomes" id="UP001205998"/>
    </source>
</evidence>
<dbReference type="SUPFAM" id="SSF101447">
    <property type="entry name" value="Formin homology 2 domain (FH2 domain)"/>
    <property type="match status" value="1"/>
</dbReference>
<feature type="compositionally biased region" description="Polar residues" evidence="6">
    <location>
        <begin position="1595"/>
        <end position="1607"/>
    </location>
</feature>
<feature type="compositionally biased region" description="Low complexity" evidence="6">
    <location>
        <begin position="1193"/>
        <end position="1208"/>
    </location>
</feature>
<dbReference type="EMBL" id="MU564352">
    <property type="protein sequence ID" value="KAI5612075.1"/>
    <property type="molecule type" value="Genomic_DNA"/>
</dbReference>
<protein>
    <submittedName>
        <fullName evidence="9">Death-inducer obliterator 1-like isoform X2</fullName>
    </submittedName>
</protein>
<feature type="compositionally biased region" description="Basic and acidic residues" evidence="6">
    <location>
        <begin position="165"/>
        <end position="187"/>
    </location>
</feature>
<evidence type="ECO:0000256" key="3">
    <source>
        <dbReference type="ARBA" id="ARBA00022833"/>
    </source>
</evidence>
<dbReference type="PANTHER" id="PTHR11477:SF13">
    <property type="entry name" value="DEATH-INDUCER OBLITERATOR 1"/>
    <property type="match status" value="1"/>
</dbReference>
<feature type="compositionally biased region" description="Low complexity" evidence="6">
    <location>
        <begin position="1702"/>
        <end position="1714"/>
    </location>
</feature>
<dbReference type="GO" id="GO:0008270">
    <property type="term" value="F:zinc ion binding"/>
    <property type="evidence" value="ECO:0007669"/>
    <property type="project" value="UniProtKB-KW"/>
</dbReference>
<dbReference type="InterPro" id="IPR019786">
    <property type="entry name" value="Zinc_finger_PHD-type_CS"/>
</dbReference>
<dbReference type="CDD" id="cd15639">
    <property type="entry name" value="PHD_DIDO1_like"/>
    <property type="match status" value="1"/>
</dbReference>
<keyword evidence="3" id="KW-0862">Zinc</keyword>
<evidence type="ECO:0000256" key="5">
    <source>
        <dbReference type="SAM" id="Coils"/>
    </source>
</evidence>
<gene>
    <name evidence="9" type="ORF">C0J50_0743</name>
</gene>
<feature type="coiled-coil region" evidence="5">
    <location>
        <begin position="1428"/>
        <end position="1462"/>
    </location>
</feature>
<feature type="compositionally biased region" description="Polar residues" evidence="6">
    <location>
        <begin position="1735"/>
        <end position="1748"/>
    </location>
</feature>
<dbReference type="Gene3D" id="3.30.40.10">
    <property type="entry name" value="Zinc/RING finger domain, C3HC4 (zinc finger)"/>
    <property type="match status" value="1"/>
</dbReference>
<feature type="domain" description="TFIIS central" evidence="8">
    <location>
        <begin position="624"/>
        <end position="744"/>
    </location>
</feature>
<feature type="region of interest" description="Disordered" evidence="6">
    <location>
        <begin position="1870"/>
        <end position="1892"/>
    </location>
</feature>
<dbReference type="PROSITE" id="PS50016">
    <property type="entry name" value="ZF_PHD_2"/>
    <property type="match status" value="1"/>
</dbReference>
<feature type="region of interest" description="Disordered" evidence="6">
    <location>
        <begin position="2189"/>
        <end position="2223"/>
    </location>
</feature>
<feature type="compositionally biased region" description="Basic and acidic residues" evidence="6">
    <location>
        <begin position="1956"/>
        <end position="1965"/>
    </location>
</feature>
<keyword evidence="10" id="KW-1185">Reference proteome</keyword>
<feature type="compositionally biased region" description="Polar residues" evidence="6">
    <location>
        <begin position="2334"/>
        <end position="2359"/>
    </location>
</feature>
<dbReference type="InterPro" id="IPR001965">
    <property type="entry name" value="Znf_PHD"/>
</dbReference>
<feature type="compositionally biased region" description="Polar residues" evidence="6">
    <location>
        <begin position="146"/>
        <end position="163"/>
    </location>
</feature>
<evidence type="ECO:0000256" key="2">
    <source>
        <dbReference type="ARBA" id="ARBA00022771"/>
    </source>
</evidence>
<feature type="compositionally biased region" description="Basic and acidic residues" evidence="6">
    <location>
        <begin position="1873"/>
        <end position="1892"/>
    </location>
</feature>
<evidence type="ECO:0000256" key="1">
    <source>
        <dbReference type="ARBA" id="ARBA00022723"/>
    </source>
</evidence>
<organism evidence="9 10">
    <name type="scientific">Silurus asotus</name>
    <name type="common">Amur catfish</name>
    <name type="synonym">Parasilurus asotus</name>
    <dbReference type="NCBI Taxonomy" id="30991"/>
    <lineage>
        <taxon>Eukaryota</taxon>
        <taxon>Metazoa</taxon>
        <taxon>Chordata</taxon>
        <taxon>Craniata</taxon>
        <taxon>Vertebrata</taxon>
        <taxon>Euteleostomi</taxon>
        <taxon>Actinopterygii</taxon>
        <taxon>Neopterygii</taxon>
        <taxon>Teleostei</taxon>
        <taxon>Ostariophysi</taxon>
        <taxon>Siluriformes</taxon>
        <taxon>Siluridae</taxon>
        <taxon>Silurus</taxon>
    </lineage>
</organism>
<feature type="region of interest" description="Disordered" evidence="6">
    <location>
        <begin position="283"/>
        <end position="311"/>
    </location>
</feature>
<dbReference type="InterPro" id="IPR036575">
    <property type="entry name" value="TFIIS_cen_dom_sf"/>
</dbReference>
<dbReference type="PANTHER" id="PTHR11477">
    <property type="entry name" value="TRANSCRIPTION FACTOR S-II ZINC FINGER DOMAIN-CONTAINING PROTEIN"/>
    <property type="match status" value="1"/>
</dbReference>
<dbReference type="PROSITE" id="PS01359">
    <property type="entry name" value="ZF_PHD_1"/>
    <property type="match status" value="1"/>
</dbReference>
<feature type="region of interest" description="Disordered" evidence="6">
    <location>
        <begin position="926"/>
        <end position="956"/>
    </location>
</feature>
<dbReference type="InterPro" id="IPR011011">
    <property type="entry name" value="Znf_FYVE_PHD"/>
</dbReference>
<feature type="region of interest" description="Disordered" evidence="6">
    <location>
        <begin position="2040"/>
        <end position="2086"/>
    </location>
</feature>
<feature type="compositionally biased region" description="Basic residues" evidence="6">
    <location>
        <begin position="300"/>
        <end position="311"/>
    </location>
</feature>
<dbReference type="Gene3D" id="1.10.472.30">
    <property type="entry name" value="Transcription elongation factor S-II, central domain"/>
    <property type="match status" value="1"/>
</dbReference>
<feature type="compositionally biased region" description="Basic and acidic residues" evidence="6">
    <location>
        <begin position="2486"/>
        <end position="2502"/>
    </location>
</feature>
<dbReference type="SUPFAM" id="SSF57903">
    <property type="entry name" value="FYVE/PHD zinc finger"/>
    <property type="match status" value="1"/>
</dbReference>
<dbReference type="Proteomes" id="UP001205998">
    <property type="component" value="Unassembled WGS sequence"/>
</dbReference>
<dbReference type="SMART" id="SM00510">
    <property type="entry name" value="TFS2M"/>
    <property type="match status" value="1"/>
</dbReference>
<dbReference type="InterPro" id="IPR012921">
    <property type="entry name" value="SPOC_C"/>
</dbReference>
<feature type="region of interest" description="Disordered" evidence="6">
    <location>
        <begin position="1499"/>
        <end position="1807"/>
    </location>
</feature>
<feature type="compositionally biased region" description="Basic and acidic residues" evidence="6">
    <location>
        <begin position="1777"/>
        <end position="1789"/>
    </location>
</feature>
<feature type="compositionally biased region" description="Basic residues" evidence="6">
    <location>
        <begin position="2214"/>
        <end position="2223"/>
    </location>
</feature>
<dbReference type="SUPFAM" id="SSF46942">
    <property type="entry name" value="Elongation factor TFIIS domain 2"/>
    <property type="match status" value="1"/>
</dbReference>
<dbReference type="GO" id="GO:0097190">
    <property type="term" value="P:apoptotic signaling pathway"/>
    <property type="evidence" value="ECO:0007669"/>
    <property type="project" value="InterPro"/>
</dbReference>
<comment type="caution">
    <text evidence="9">The sequence shown here is derived from an EMBL/GenBank/DDBJ whole genome shotgun (WGS) entry which is preliminary data.</text>
</comment>
<feature type="compositionally biased region" description="Low complexity" evidence="6">
    <location>
        <begin position="578"/>
        <end position="589"/>
    </location>
</feature>
<keyword evidence="1" id="KW-0479">Metal-binding</keyword>
<feature type="compositionally biased region" description="Low complexity" evidence="6">
    <location>
        <begin position="529"/>
        <end position="546"/>
    </location>
</feature>
<reference evidence="9" key="1">
    <citation type="submission" date="2018-07" db="EMBL/GenBank/DDBJ databases">
        <title>Comparative genomics of catfishes provides insights into carnivory and benthic adaptation.</title>
        <authorList>
            <person name="Zhang Y."/>
            <person name="Wang D."/>
            <person name="Peng Z."/>
            <person name="Zheng S."/>
            <person name="Shao F."/>
            <person name="Tao W."/>
        </authorList>
    </citation>
    <scope>NUCLEOTIDE SEQUENCE</scope>
    <source>
        <strain evidence="9">Chongqing</strain>
    </source>
</reference>
<evidence type="ECO:0000256" key="6">
    <source>
        <dbReference type="SAM" id="MobiDB-lite"/>
    </source>
</evidence>
<feature type="compositionally biased region" description="Basic residues" evidence="6">
    <location>
        <begin position="1613"/>
        <end position="1625"/>
    </location>
</feature>
<dbReference type="InterPro" id="IPR033082">
    <property type="entry name" value="DIDO1_PHD"/>
</dbReference>
<feature type="compositionally biased region" description="Basic residues" evidence="6">
    <location>
        <begin position="2474"/>
        <end position="2485"/>
    </location>
</feature>
<accession>A0AAD5A9Q8</accession>
<dbReference type="Pfam" id="PF00628">
    <property type="entry name" value="PHD"/>
    <property type="match status" value="1"/>
</dbReference>
<dbReference type="InterPro" id="IPR013083">
    <property type="entry name" value="Znf_RING/FYVE/PHD"/>
</dbReference>
<feature type="region of interest" description="Disordered" evidence="6">
    <location>
        <begin position="36"/>
        <end position="194"/>
    </location>
</feature>
<evidence type="ECO:0000256" key="4">
    <source>
        <dbReference type="PROSITE-ProRule" id="PRU00146"/>
    </source>
</evidence>
<evidence type="ECO:0000313" key="9">
    <source>
        <dbReference type="EMBL" id="KAI5612075.1"/>
    </source>
</evidence>
<keyword evidence="2 4" id="KW-0863">Zinc-finger</keyword>
<proteinExistence type="predicted"/>
<dbReference type="PROSITE" id="PS51321">
    <property type="entry name" value="TFIIS_CENTRAL"/>
    <property type="match status" value="1"/>
</dbReference>
<dbReference type="Pfam" id="PF07744">
    <property type="entry name" value="SPOC"/>
    <property type="match status" value="1"/>
</dbReference>
<feature type="compositionally biased region" description="Pro residues" evidence="6">
    <location>
        <begin position="934"/>
        <end position="948"/>
    </location>
</feature>
<feature type="region of interest" description="Disordered" evidence="6">
    <location>
        <begin position="493"/>
        <end position="619"/>
    </location>
</feature>
<dbReference type="InterPro" id="IPR003618">
    <property type="entry name" value="TFIIS_cen_dom"/>
</dbReference>
<feature type="compositionally biased region" description="Basic residues" evidence="6">
    <location>
        <begin position="1686"/>
        <end position="1696"/>
    </location>
</feature>
<feature type="region of interest" description="Disordered" evidence="6">
    <location>
        <begin position="1294"/>
        <end position="1356"/>
    </location>
</feature>
<feature type="region of interest" description="Disordered" evidence="6">
    <location>
        <begin position="1945"/>
        <end position="1981"/>
    </location>
</feature>
<feature type="compositionally biased region" description="Basic and acidic residues" evidence="6">
    <location>
        <begin position="2108"/>
        <end position="2119"/>
    </location>
</feature>
<feature type="compositionally biased region" description="Basic and acidic residues" evidence="6">
    <location>
        <begin position="1630"/>
        <end position="1663"/>
    </location>
</feature>
<name>A0AAD5A9Q8_SILAS</name>
<dbReference type="GO" id="GO:0006351">
    <property type="term" value="P:DNA-templated transcription"/>
    <property type="evidence" value="ECO:0007669"/>
    <property type="project" value="InterPro"/>
</dbReference>
<feature type="compositionally biased region" description="Basic and acidic residues" evidence="6">
    <location>
        <begin position="1671"/>
        <end position="1685"/>
    </location>
</feature>
<dbReference type="SMART" id="SM00249">
    <property type="entry name" value="PHD"/>
    <property type="match status" value="1"/>
</dbReference>
<feature type="compositionally biased region" description="Basic and acidic residues" evidence="6">
    <location>
        <begin position="288"/>
        <end position="299"/>
    </location>
</feature>
<feature type="compositionally biased region" description="Polar residues" evidence="6">
    <location>
        <begin position="1767"/>
        <end position="1776"/>
    </location>
</feature>
<feature type="compositionally biased region" description="Pro residues" evidence="6">
    <location>
        <begin position="606"/>
        <end position="615"/>
    </location>
</feature>
<dbReference type="InterPro" id="IPR019787">
    <property type="entry name" value="Znf_PHD-finger"/>
</dbReference>
<feature type="region of interest" description="Disordered" evidence="6">
    <location>
        <begin position="1165"/>
        <end position="1208"/>
    </location>
</feature>
<sequence>MDDSSPTEATKRWGFRRSTIARREFIEEIGNLDLVTLTPRRTARQPKGRARGRGRAKQTNETTPTPPKRTRAGRGAIQVKDVDPDSDDIVAAPRQPHEPQKAAFEASDQDSDELTLRELQERARRRRKSEEIQQESAELNDEGSRKNVQADQDISSLADQSGITEARKSAPGGRHEGKVEPEERNDAGESSSFDEYSDPEAIYCICQQKHNNRQFMIRCDRCHEWFHGDCVGISQSRGCLLEKNGEDYICPSCTPCQSPIGFPNQQQQPVLCKVLSSSSESLLTSSAGEERPSEDEGVKGKIRKSSSHGPKTRIKIFRPVETLEATSKLEERAVAGEQDATEETVKDQEDLVEKEKEEEKATAPQCIGPGCSNDALPESVYCGHQCIIRHAAVAMHGLSEPKAQPEIKNKPAIKPTLKIQNLGKLFKKKPSEKPDEDVRSKEMGSALAASFTPDPVHKAMGEQQPAAIASSLFYKARNRNTFKNMHKLSASVNDLTASTKPEKEAEESEPDKTPVTTQPESPDPPAPSEAPAAKKPAEKPASSSPPLKRPASNPLPSRAKKTMPGSPRLSATRQLLNEASQCQSQEASSKPQSSNPTTEVRVLPVTPAPVPPPRPLQAHPNMQMRQNIRRSLADTLLKRVSASDDLEIAESEVEKLAVNIEREMFNMYYTTDNKYKTKYRSLILSLKDPKNKVLFCEVVKGHITPFKLTRLSDQELLSVQENTDNQVAQKEHSSPVCADVEQPVSVSKNIAVKSDSMATSSMEGKISLPPAKQKPCTAVSAIISTMLKDTTAEHKAHLFDLKCRICTGQISEDTDTTKKEDPKTEQKEKLSCAIALSAKTPPAAALGDDSLVIESPASPNAEECSVETPQKEFSPPVIPAVSIVTITRKDPRTAGYRAAPSAAIVPAHVLVPDPPKSLTIICSEKETTEEPKAVEPPPPPPPPPPPMPKSILMKPSAPSNPMFYSSQGLTTRLRTSHTPADKKTINFLSRQDTIWKGFLNMQLVAKFVTKGCMISGSAEALKKDLPDTVHIGGRILPEIVWEYVERVKTSLTKELSLIRFYPASDEEEVAYVSLFSYFNSRRRFGVVSNIGNNIKDLYLIPLCANESIPSVLLPIEGPGLEQDHPNLLIGLAVCQKLKRPGAQTHDIDEKRPRIQILQDPQSIINLPTKSTVPGAEHEEPYDPDIAIGTTPGNSQPDPSSSFSNPSSVLSNFHAPKTSTITDVAKITLLSAPPNSSTTSTTTTPLQTILDTIFGKKTQAQDLAVNTSQETPIAVKEPAIPFLTVDPIVQQYQQTSKAVVENDGNDRPYDPEEEYDPALGYQNLSPVKPLDMSKPNTPTDVSKSIDGGVVVDDDDRPYDPEEEYNLGNRIDSVHARSTANHSDAQGTSAIKDDVAYDPEDDTVFEEMQNYLTDKKPSTSEYGPSTTMSLSEQQKMLEDLNRQIEEQKRQLEEQEEALRLQRAAVGVSMAHFSVSDALMSPPPRFGREPDEEMEKTLTAINLNRDPRQYRNLTSNTVNPTLTDHTDDENEKRECPKSKNPSKGLQEQEKDQAMSLGEVDNKMVTSADTTVLHSVRNPEKSTHPVPSELQESTSSSSGNENIQRSNSPSKDSGKPKQSHTSRRQHHSPSQRQSRHEPRRPYHEKRTSDQSKDDGHRRSRRSLERSSRRSRSRSCRNERTSSREREQNRHRSTSSRHGSRRDRWYSSSRARSPRSRASSEPKNNQSSLKEKSASRQKNEPNSAMTDTVASEQPESEKSQNEALESAEPKETTIQNVNLTKPESDQSHHREQAPSDKTCGTFSQRKQVKVEPNQLQNERTFKTNLMQREEFHKNKPQFEKLSIDHDRNNEPFYTRHQCTQRGNVLNNDKTIHIQSSRQEFHHPSQKMPKIESDFPEPVKDLPMRPPHLRGQDREMTPLQNQNASFSIDGTSDPQDLPLQEVRSIASDDLTQLGNNIHRNSHPRDQFRPRTPEGQWRGPQHRLGGLRGHSLMKSRIPRAPHPEQFENCRPAGPRGPTPRIFDDCGPSEEFGPIGPTSVSRIFEDSGNRNLRSRGPSPGSRMLQGASPHPFEPKGRFPRPVMLEGSGPQKFRPRDTFLHPEMFDDSVTFAGSQRREFDHGDPHLQEFDNSWECDAPHQLDRETFSEIRRPRGHGPPQRFHENRRDSRGTEQPDFDDSRCYDLPFNKAEIEHEPLQYFDDPRDYGPNFSNESNLPPQEPRGHRYPTPRPMRTRIPARARNSLSNKPERPRVSRMELNVERSQQFDEFGDYAIERETVEPHFAKPDIFEVDRGCERAAQMKSPCFNPPPNLRGPRAPSPKFHNQRMLPPHTIELPEDKVCSSHFSLPSNSRPLRSQVPNSSEVPNPMQSRIRLDGPTKEPDILPLRLSGPLLPTPPGGPIKIQNPRMQRPCLYNENNLPQRPPTRGHFGIRGKGGVNPGRFDNDLNNQDGETFQSHFLEGEKGEFVDGEEEYSSRGNSPWCRGARRRSSTVRRGHGGEQHNREDTGERGIGRDGAMSRAAYKTRH</sequence>
<feature type="region of interest" description="Disordered" evidence="6">
    <location>
        <begin position="2108"/>
        <end position="2173"/>
    </location>
</feature>
<keyword evidence="5" id="KW-0175">Coiled coil</keyword>
<feature type="region of interest" description="Disordered" evidence="6">
    <location>
        <begin position="2457"/>
        <end position="2516"/>
    </location>
</feature>
<feature type="compositionally biased region" description="Polar residues" evidence="6">
    <location>
        <begin position="1560"/>
        <end position="1569"/>
    </location>
</feature>
<feature type="compositionally biased region" description="Polar residues" evidence="6">
    <location>
        <begin position="1508"/>
        <end position="1520"/>
    </location>
</feature>
<feature type="compositionally biased region" description="Basic and acidic residues" evidence="6">
    <location>
        <begin position="1724"/>
        <end position="1734"/>
    </location>
</feature>
<feature type="domain" description="PHD-type" evidence="7">
    <location>
        <begin position="201"/>
        <end position="256"/>
    </location>
</feature>